<evidence type="ECO:0000259" key="15">
    <source>
        <dbReference type="Pfam" id="PF00224"/>
    </source>
</evidence>
<dbReference type="GO" id="GO:0004743">
    <property type="term" value="F:pyruvate kinase activity"/>
    <property type="evidence" value="ECO:0007669"/>
    <property type="project" value="UniProtKB-UniRule"/>
</dbReference>
<evidence type="ECO:0000313" key="18">
    <source>
        <dbReference type="Proteomes" id="UP000029738"/>
    </source>
</evidence>
<reference evidence="17" key="1">
    <citation type="journal article" date="2015" name="Genome Announc.">
        <title>Draft Genome Sequence of Tolypothrix boutellei Strain VB521301.</title>
        <authorList>
            <person name="Chandrababunaidu M.M."/>
            <person name="Singh D."/>
            <person name="Sen D."/>
            <person name="Bhan S."/>
            <person name="Das S."/>
            <person name="Gupta A."/>
            <person name="Adhikary S.P."/>
            <person name="Tripathy S."/>
        </authorList>
    </citation>
    <scope>NUCLEOTIDE SEQUENCE</scope>
    <source>
        <strain evidence="17">VB521301</strain>
    </source>
</reference>
<sequence>MRRTKIICTVGPATSTPERLQSLVDAGMNVARLNFSHGEHAFHGQTIKYLRQISSATQKPLALMQDLCGPKIRLGVLPQEGITVEAGQEVTFVLQKEGKSADEIPLPLPTLFAMVRRGEPILINDGRIKVIVCDRDADRIRAQVIIGGLISSNKGVNLPETRLPVTSITEKDLSDLRFGIQLGVDLVAVSFVRSPQDLEPAQRMIEGANANIRIIAKIERREAVENIDEIIEVADGIMVARGDLGVEMPIEQVPLIQKDIILRCNRAGKPVITATQMLESMISAPDPTRAEVTDVANSILDGTDAVMLSGETAVGQYPVAAVKMMHSVAVRTENSLKEGARQALWNYDAGSLSVTESLAEAVCRIAYETGAKAIVCHSSSGNTARLISKYRPTTPILALTPCDTPYRQLALSWGIEPLLIQSVYTAEEMLINVEKTLLETELIQQGDRVVITSGVPIGKSGTTSLVKVHTIGQPISA</sequence>
<keyword evidence="7" id="KW-0547">Nucleotide-binding</keyword>
<accession>A0A8S9TFH9</accession>
<dbReference type="NCBIfam" id="NF004978">
    <property type="entry name" value="PRK06354.1"/>
    <property type="match status" value="1"/>
</dbReference>
<keyword evidence="18" id="KW-1185">Reference proteome</keyword>
<dbReference type="GO" id="GO:0030955">
    <property type="term" value="F:potassium ion binding"/>
    <property type="evidence" value="ECO:0007669"/>
    <property type="project" value="UniProtKB-UniRule"/>
</dbReference>
<comment type="caution">
    <text evidence="17">The sequence shown here is derived from an EMBL/GenBank/DDBJ whole genome shotgun (WGS) entry which is preliminary data.</text>
</comment>
<feature type="domain" description="Pyruvate kinase C-terminal" evidence="16">
    <location>
        <begin position="356"/>
        <end position="469"/>
    </location>
</feature>
<reference evidence="17" key="2">
    <citation type="submission" date="2019-11" db="EMBL/GenBank/DDBJ databases">
        <title>Improved Assembly of Tolypothrix boutellei genome.</title>
        <authorList>
            <person name="Sarangi A.N."/>
            <person name="Mukherjee M."/>
            <person name="Ghosh S."/>
            <person name="Singh D."/>
            <person name="Das A."/>
            <person name="Kant S."/>
            <person name="Prusty A."/>
            <person name="Tripathy S."/>
        </authorList>
    </citation>
    <scope>NUCLEOTIDE SEQUENCE</scope>
    <source>
        <strain evidence="17">VB521301</strain>
    </source>
</reference>
<dbReference type="SUPFAM" id="SSF52935">
    <property type="entry name" value="PK C-terminal domain-like"/>
    <property type="match status" value="1"/>
</dbReference>
<evidence type="ECO:0000313" key="17">
    <source>
        <dbReference type="EMBL" id="KAF3891270.1"/>
    </source>
</evidence>
<dbReference type="Proteomes" id="UP000029738">
    <property type="component" value="Unassembled WGS sequence"/>
</dbReference>
<evidence type="ECO:0000256" key="1">
    <source>
        <dbReference type="ARBA" id="ARBA00001958"/>
    </source>
</evidence>
<evidence type="ECO:0000256" key="6">
    <source>
        <dbReference type="ARBA" id="ARBA00022723"/>
    </source>
</evidence>
<evidence type="ECO:0000256" key="8">
    <source>
        <dbReference type="ARBA" id="ARBA00022777"/>
    </source>
</evidence>
<dbReference type="Pfam" id="PF02887">
    <property type="entry name" value="PK_C"/>
    <property type="match status" value="1"/>
</dbReference>
<dbReference type="EMBL" id="JHEG04000001">
    <property type="protein sequence ID" value="KAF3891270.1"/>
    <property type="molecule type" value="Genomic_DNA"/>
</dbReference>
<dbReference type="SUPFAM" id="SSF50800">
    <property type="entry name" value="PK beta-barrel domain-like"/>
    <property type="match status" value="1"/>
</dbReference>
<evidence type="ECO:0000256" key="4">
    <source>
        <dbReference type="ARBA" id="ARBA00012142"/>
    </source>
</evidence>
<dbReference type="InterPro" id="IPR015813">
    <property type="entry name" value="Pyrv/PenolPyrv_kinase-like_dom"/>
</dbReference>
<dbReference type="RefSeq" id="WP_038080449.1">
    <property type="nucleotide sequence ID" value="NZ_JHEG04000001.1"/>
</dbReference>
<dbReference type="PRINTS" id="PR01050">
    <property type="entry name" value="PYRUVTKNASE"/>
</dbReference>
<keyword evidence="10 14" id="KW-0460">Magnesium</keyword>
<comment type="similarity">
    <text evidence="3 14">Belongs to the pyruvate kinase family.</text>
</comment>
<evidence type="ECO:0000256" key="3">
    <source>
        <dbReference type="ARBA" id="ARBA00008663"/>
    </source>
</evidence>
<keyword evidence="9" id="KW-0067">ATP-binding</keyword>
<evidence type="ECO:0000256" key="7">
    <source>
        <dbReference type="ARBA" id="ARBA00022741"/>
    </source>
</evidence>
<dbReference type="AlphaFoldDB" id="A0A8S9TFH9"/>
<evidence type="ECO:0000256" key="2">
    <source>
        <dbReference type="ARBA" id="ARBA00004997"/>
    </source>
</evidence>
<evidence type="ECO:0000259" key="16">
    <source>
        <dbReference type="Pfam" id="PF02887"/>
    </source>
</evidence>
<dbReference type="GO" id="GO:0005524">
    <property type="term" value="F:ATP binding"/>
    <property type="evidence" value="ECO:0007669"/>
    <property type="project" value="UniProtKB-KW"/>
</dbReference>
<dbReference type="InterPro" id="IPR018209">
    <property type="entry name" value="Pyrv_Knase_AS"/>
</dbReference>
<dbReference type="InterPro" id="IPR040442">
    <property type="entry name" value="Pyrv_kinase-like_dom_sf"/>
</dbReference>
<keyword evidence="11 14" id="KW-0324">Glycolysis</keyword>
<organism evidence="17 18">
    <name type="scientific">Tolypothrix bouteillei VB521301</name>
    <dbReference type="NCBI Taxonomy" id="1479485"/>
    <lineage>
        <taxon>Bacteria</taxon>
        <taxon>Bacillati</taxon>
        <taxon>Cyanobacteriota</taxon>
        <taxon>Cyanophyceae</taxon>
        <taxon>Nostocales</taxon>
        <taxon>Tolypothrichaceae</taxon>
        <taxon>Tolypothrix</taxon>
    </lineage>
</organism>
<evidence type="ECO:0000256" key="9">
    <source>
        <dbReference type="ARBA" id="ARBA00022840"/>
    </source>
</evidence>
<comment type="cofactor">
    <cofactor evidence="1">
        <name>K(+)</name>
        <dbReference type="ChEBI" id="CHEBI:29103"/>
    </cofactor>
</comment>
<evidence type="ECO:0000256" key="10">
    <source>
        <dbReference type="ARBA" id="ARBA00022842"/>
    </source>
</evidence>
<dbReference type="InterPro" id="IPR001697">
    <property type="entry name" value="Pyr_Knase"/>
</dbReference>
<dbReference type="Gene3D" id="2.40.33.10">
    <property type="entry name" value="PK beta-barrel domain-like"/>
    <property type="match status" value="1"/>
</dbReference>
<dbReference type="SUPFAM" id="SSF51621">
    <property type="entry name" value="Phosphoenolpyruvate/pyruvate domain"/>
    <property type="match status" value="1"/>
</dbReference>
<keyword evidence="5 14" id="KW-0808">Transferase</keyword>
<evidence type="ECO:0000256" key="11">
    <source>
        <dbReference type="ARBA" id="ARBA00023152"/>
    </source>
</evidence>
<dbReference type="InterPro" id="IPR036918">
    <property type="entry name" value="Pyrv_Knase_C_sf"/>
</dbReference>
<dbReference type="InterPro" id="IPR015793">
    <property type="entry name" value="Pyrv_Knase_brl"/>
</dbReference>
<keyword evidence="12 17" id="KW-0670">Pyruvate</keyword>
<dbReference type="PANTHER" id="PTHR11817">
    <property type="entry name" value="PYRUVATE KINASE"/>
    <property type="match status" value="1"/>
</dbReference>
<evidence type="ECO:0000256" key="14">
    <source>
        <dbReference type="RuleBase" id="RU000504"/>
    </source>
</evidence>
<evidence type="ECO:0000256" key="12">
    <source>
        <dbReference type="ARBA" id="ARBA00023317"/>
    </source>
</evidence>
<dbReference type="FunFam" id="3.20.20.60:FF:000001">
    <property type="entry name" value="Pyruvate kinase"/>
    <property type="match status" value="1"/>
</dbReference>
<protein>
    <recommendedName>
        <fullName evidence="4 13">Pyruvate kinase</fullName>
        <ecNumber evidence="4 13">2.7.1.40</ecNumber>
    </recommendedName>
</protein>
<dbReference type="EC" id="2.7.1.40" evidence="4 13"/>
<dbReference type="GO" id="GO:0000287">
    <property type="term" value="F:magnesium ion binding"/>
    <property type="evidence" value="ECO:0007669"/>
    <property type="project" value="UniProtKB-UniRule"/>
</dbReference>
<feature type="domain" description="Pyruvate kinase barrel" evidence="15">
    <location>
        <begin position="1"/>
        <end position="322"/>
    </location>
</feature>
<dbReference type="InterPro" id="IPR015806">
    <property type="entry name" value="Pyrv_Knase_insert_dom_sf"/>
</dbReference>
<dbReference type="InterPro" id="IPR015795">
    <property type="entry name" value="Pyrv_Knase_C"/>
</dbReference>
<dbReference type="GO" id="GO:0016301">
    <property type="term" value="F:kinase activity"/>
    <property type="evidence" value="ECO:0007669"/>
    <property type="project" value="UniProtKB-KW"/>
</dbReference>
<dbReference type="Pfam" id="PF00224">
    <property type="entry name" value="PK"/>
    <property type="match status" value="1"/>
</dbReference>
<comment type="pathway">
    <text evidence="2 14">Carbohydrate degradation; glycolysis; pyruvate from D-glyceraldehyde 3-phosphate: step 5/5.</text>
</comment>
<dbReference type="NCBIfam" id="NF004491">
    <property type="entry name" value="PRK05826.1"/>
    <property type="match status" value="1"/>
</dbReference>
<dbReference type="Gene3D" id="3.20.20.60">
    <property type="entry name" value="Phosphoenolpyruvate-binding domains"/>
    <property type="match status" value="1"/>
</dbReference>
<evidence type="ECO:0000256" key="13">
    <source>
        <dbReference type="NCBIfam" id="TIGR01064"/>
    </source>
</evidence>
<name>A0A8S9TFH9_9CYAN</name>
<dbReference type="NCBIfam" id="TIGR01064">
    <property type="entry name" value="pyruv_kin"/>
    <property type="match status" value="1"/>
</dbReference>
<keyword evidence="8 14" id="KW-0418">Kinase</keyword>
<comment type="catalytic activity">
    <reaction evidence="14">
        <text>pyruvate + ATP = phosphoenolpyruvate + ADP + H(+)</text>
        <dbReference type="Rhea" id="RHEA:18157"/>
        <dbReference type="ChEBI" id="CHEBI:15361"/>
        <dbReference type="ChEBI" id="CHEBI:15378"/>
        <dbReference type="ChEBI" id="CHEBI:30616"/>
        <dbReference type="ChEBI" id="CHEBI:58702"/>
        <dbReference type="ChEBI" id="CHEBI:456216"/>
        <dbReference type="EC" id="2.7.1.40"/>
    </reaction>
</comment>
<proteinExistence type="inferred from homology"/>
<dbReference type="InterPro" id="IPR011037">
    <property type="entry name" value="Pyrv_Knase-like_insert_dom_sf"/>
</dbReference>
<dbReference type="PROSITE" id="PS00110">
    <property type="entry name" value="PYRUVATE_KINASE"/>
    <property type="match status" value="1"/>
</dbReference>
<gene>
    <name evidence="17" type="primary">pyk</name>
    <name evidence="17" type="ORF">DA73_0400033005</name>
</gene>
<keyword evidence="6" id="KW-0479">Metal-binding</keyword>
<evidence type="ECO:0000256" key="5">
    <source>
        <dbReference type="ARBA" id="ARBA00022679"/>
    </source>
</evidence>
<dbReference type="Gene3D" id="3.40.1380.20">
    <property type="entry name" value="Pyruvate kinase, C-terminal domain"/>
    <property type="match status" value="1"/>
</dbReference>